<feature type="domain" description="Tyr recombinase" evidence="5">
    <location>
        <begin position="212"/>
        <end position="387"/>
    </location>
</feature>
<protein>
    <submittedName>
        <fullName evidence="6">Tyrosine-type recombinase/integrase</fullName>
    </submittedName>
</protein>
<evidence type="ECO:0000313" key="6">
    <source>
        <dbReference type="EMBL" id="MBE2889569.1"/>
    </source>
</evidence>
<evidence type="ECO:0000313" key="7">
    <source>
        <dbReference type="Proteomes" id="UP000618926"/>
    </source>
</evidence>
<evidence type="ECO:0000256" key="1">
    <source>
        <dbReference type="ARBA" id="ARBA00008857"/>
    </source>
</evidence>
<dbReference type="InterPro" id="IPR011010">
    <property type="entry name" value="DNA_brk_join_enz"/>
</dbReference>
<dbReference type="Gene3D" id="1.10.150.130">
    <property type="match status" value="1"/>
</dbReference>
<dbReference type="Gene3D" id="3.30.160.390">
    <property type="entry name" value="Integrase, DNA-binding domain"/>
    <property type="match status" value="1"/>
</dbReference>
<dbReference type="Pfam" id="PF13356">
    <property type="entry name" value="Arm-DNA-bind_3"/>
    <property type="match status" value="1"/>
</dbReference>
<gene>
    <name evidence="6" type="ORF">IIE05_16530</name>
</gene>
<dbReference type="Pfam" id="PF00589">
    <property type="entry name" value="Phage_integrase"/>
    <property type="match status" value="1"/>
</dbReference>
<dbReference type="Gene3D" id="1.10.443.10">
    <property type="entry name" value="Intergrase catalytic core"/>
    <property type="match status" value="1"/>
</dbReference>
<keyword evidence="7" id="KW-1185">Reference proteome</keyword>
<dbReference type="InterPro" id="IPR010998">
    <property type="entry name" value="Integrase_recombinase_N"/>
</dbReference>
<dbReference type="RefSeq" id="WP_192905969.1">
    <property type="nucleotide sequence ID" value="NZ_JADBFD010000031.1"/>
</dbReference>
<accession>A0ABR9NZ93</accession>
<keyword evidence="3" id="KW-0238">DNA-binding</keyword>
<dbReference type="Pfam" id="PF22022">
    <property type="entry name" value="Phage_int_M"/>
    <property type="match status" value="1"/>
</dbReference>
<dbReference type="InterPro" id="IPR002104">
    <property type="entry name" value="Integrase_catalytic"/>
</dbReference>
<proteinExistence type="inferred from homology"/>
<dbReference type="SUPFAM" id="SSF56349">
    <property type="entry name" value="DNA breaking-rejoining enzymes"/>
    <property type="match status" value="1"/>
</dbReference>
<dbReference type="InterPro" id="IPR013762">
    <property type="entry name" value="Integrase-like_cat_sf"/>
</dbReference>
<evidence type="ECO:0000256" key="4">
    <source>
        <dbReference type="ARBA" id="ARBA00023172"/>
    </source>
</evidence>
<dbReference type="PANTHER" id="PTHR30629">
    <property type="entry name" value="PROPHAGE INTEGRASE"/>
    <property type="match status" value="1"/>
</dbReference>
<dbReference type="Proteomes" id="UP000618926">
    <property type="component" value="Unassembled WGS sequence"/>
</dbReference>
<dbReference type="CDD" id="cd00796">
    <property type="entry name" value="INT_Rci_Hp1_C"/>
    <property type="match status" value="1"/>
</dbReference>
<dbReference type="InterPro" id="IPR038488">
    <property type="entry name" value="Integrase_DNA-bd_sf"/>
</dbReference>
<reference evidence="6 7" key="1">
    <citation type="submission" date="2020-10" db="EMBL/GenBank/DDBJ databases">
        <title>Investigation of anaerobic biodegradation of phenanthrene by a sulfate-dependent Geobacter anodireducens strain PheS2.</title>
        <authorList>
            <person name="Zhang Z."/>
        </authorList>
    </citation>
    <scope>NUCLEOTIDE SEQUENCE [LARGE SCALE GENOMIC DNA]</scope>
    <source>
        <strain evidence="6 7">PheS2</strain>
    </source>
</reference>
<comment type="similarity">
    <text evidence="1">Belongs to the 'phage' integrase family.</text>
</comment>
<evidence type="ECO:0000256" key="2">
    <source>
        <dbReference type="ARBA" id="ARBA00022908"/>
    </source>
</evidence>
<comment type="caution">
    <text evidence="6">The sequence shown here is derived from an EMBL/GenBank/DDBJ whole genome shotgun (WGS) entry which is preliminary data.</text>
</comment>
<dbReference type="EMBL" id="JADBFD010000031">
    <property type="protein sequence ID" value="MBE2889569.1"/>
    <property type="molecule type" value="Genomic_DNA"/>
</dbReference>
<keyword evidence="2" id="KW-0229">DNA integration</keyword>
<name>A0ABR9NZ93_9BACT</name>
<dbReference type="InterPro" id="IPR053876">
    <property type="entry name" value="Phage_int_M"/>
</dbReference>
<sequence>MQHERQPATLRQFRFSHRQIDALPPHDADSASAMAEYSDTEVVGLKLSVSKSGRRYFLHRYRFRGKKKALKLGEYPSVSVQDARNMVHEHKNMLARDLDPADERNKRRKVPTLAEFAVNTYLPHAKQRKKSWQDDEAKIRRDIGTMLGHLPINEITTRDVMQLHSSIAKRASAATANRYRALLSTMLNLAVKCDIVEKNPVSNVEKFKEADPRERYLSGDELGRFLMALNVEAGKTTANAIVLLLLTGLRKMELFSLQWAQTDLNRGTLRLLTTKGGRGRTVVLNSMALEILRKIQESADPACPWVFPAHRGGGHLIDPRRALKRAMTRANITDLRPHDLRRSFASLAVNAGVDLYQVKDLLGHSTVAVTQRAYAHLQQDTLRSASEIVARTVGEASSNAIGLVGGGVPAVRR</sequence>
<keyword evidence="4" id="KW-0233">DNA recombination</keyword>
<evidence type="ECO:0000259" key="5">
    <source>
        <dbReference type="PROSITE" id="PS51898"/>
    </source>
</evidence>
<dbReference type="InterPro" id="IPR050808">
    <property type="entry name" value="Phage_Integrase"/>
</dbReference>
<organism evidence="6 7">
    <name type="scientific">Geobacter anodireducens</name>
    <dbReference type="NCBI Taxonomy" id="1340425"/>
    <lineage>
        <taxon>Bacteria</taxon>
        <taxon>Pseudomonadati</taxon>
        <taxon>Thermodesulfobacteriota</taxon>
        <taxon>Desulfuromonadia</taxon>
        <taxon>Geobacterales</taxon>
        <taxon>Geobacteraceae</taxon>
        <taxon>Geobacter</taxon>
    </lineage>
</organism>
<evidence type="ECO:0000256" key="3">
    <source>
        <dbReference type="ARBA" id="ARBA00023125"/>
    </source>
</evidence>
<dbReference type="PROSITE" id="PS51898">
    <property type="entry name" value="TYR_RECOMBINASE"/>
    <property type="match status" value="1"/>
</dbReference>
<dbReference type="InterPro" id="IPR025166">
    <property type="entry name" value="Integrase_DNA_bind_dom"/>
</dbReference>
<dbReference type="PANTHER" id="PTHR30629:SF2">
    <property type="entry name" value="PROPHAGE INTEGRASE INTS-RELATED"/>
    <property type="match status" value="1"/>
</dbReference>